<feature type="transmembrane region" description="Helical" evidence="1">
    <location>
        <begin position="372"/>
        <end position="392"/>
    </location>
</feature>
<reference evidence="2 3" key="1">
    <citation type="journal article" date="2003" name="Nucleic Acids Res.">
        <title>Genome sequence of Chlamydophila caviae (Chlamydia psittaci GPIC): examining the role of niche-specific genes in the evolution of the Chlamydiaceae.</title>
        <authorList>
            <person name="Read T.D."/>
            <person name="Myers G.S.A."/>
            <person name="Brunham R.C."/>
            <person name="Nelson W.C."/>
            <person name="Paulsen I.T."/>
            <person name="Heidelberg J.F."/>
            <person name="Holtzapple E.K."/>
            <person name="Khouri H.M."/>
            <person name="Federova N.B."/>
            <person name="Carty H.A."/>
            <person name="Umayam L.A."/>
            <person name="Haft D.H."/>
            <person name="Peterson J.D."/>
            <person name="Beanan M.J."/>
            <person name="White O."/>
            <person name="Salzberg S.L."/>
            <person name="Hsia R.-C."/>
            <person name="McClarty G."/>
            <person name="Rank R.G."/>
            <person name="Bavoil P.M."/>
            <person name="Fraser C.M."/>
        </authorList>
    </citation>
    <scope>NUCLEOTIDE SEQUENCE [LARGE SCALE GENOMIC DNA]</scope>
    <source>
        <strain evidence="3">ATCC VR-813 / DSM 19441 / 03DC25 / GPIC</strain>
    </source>
</reference>
<dbReference type="HOGENOM" id="CLU_035595_0_0_0"/>
<dbReference type="InterPro" id="IPR007787">
    <property type="entry name" value="DUF687"/>
</dbReference>
<dbReference type="AlphaFoldDB" id="Q822H3"/>
<sequence length="556" mass="61465">MFFMVLPVNLGSSPTLESISLEDQHIDSRDTETHFPEQTTEQVNLFIHGGLRPFVTESSEIFEAVSIFDNNREIPAAYDVDVTYINGSGQTLAEAQLESLYISEVRNVPVRMLYNLGSGDWYSRLSRRPSFSRSSPLCQALLDSLHHFFSRPGNQHRNHVIIFYGDGGAVVQQVLDRTPYVDRIRVIGIAPTVYVIGNNVHHFRVAGDITTLLDHDGFTQANVTTVSYASGAEGVFFPSVRCPSYLWALRLIGPPPFEIEAERTANQIALVEIGHGSGAFERLSELLRLGDTSAEAEFNFAPTAATDVVLSSIFSIFRISGLLQEYIILSVTYHPDVEVSYVIVCGYSLNLLRYFLLLFTNRRSIRDSYRSIRLAAHGIAPLIFLVTLLDNINCVRRYGRSPAILQAVFVVASTLSGSVVFMEIFRHCLRGLRGRIQSSILQRLTGSSEESRGVVRSTEGGRIGSVQMMIGSAHGIFLAVTIGILNSIIINLPSVLGRSSITDTGVYSNQLHNASLAWQTGDVLVVSQTVSLFICMIVLVANIMILVGLVSRNRRQ</sequence>
<gene>
    <name evidence="2" type="ordered locus">CCA_00709</name>
</gene>
<accession>Q822H3</accession>
<feature type="transmembrane region" description="Helical" evidence="1">
    <location>
        <begin position="339"/>
        <end position="360"/>
    </location>
</feature>
<keyword evidence="1" id="KW-1133">Transmembrane helix</keyword>
<keyword evidence="1" id="KW-0812">Transmembrane</keyword>
<evidence type="ECO:0000256" key="1">
    <source>
        <dbReference type="SAM" id="Phobius"/>
    </source>
</evidence>
<keyword evidence="1" id="KW-0472">Membrane</keyword>
<feature type="transmembrane region" description="Helical" evidence="1">
    <location>
        <begin position="404"/>
        <end position="425"/>
    </location>
</feature>
<dbReference type="Pfam" id="PF05095">
    <property type="entry name" value="DUF687"/>
    <property type="match status" value="1"/>
</dbReference>
<name>Q822H3_CHLCV</name>
<evidence type="ECO:0000313" key="2">
    <source>
        <dbReference type="EMBL" id="AAP05451.1"/>
    </source>
</evidence>
<protein>
    <recommendedName>
        <fullName evidence="4">Transmembrane protein</fullName>
    </recommendedName>
</protein>
<proteinExistence type="predicted"/>
<dbReference type="Proteomes" id="UP000002193">
    <property type="component" value="Chromosome"/>
</dbReference>
<dbReference type="KEGG" id="cca:CCA_00709"/>
<dbReference type="EMBL" id="AE015925">
    <property type="protein sequence ID" value="AAP05451.1"/>
    <property type="molecule type" value="Genomic_DNA"/>
</dbReference>
<keyword evidence="3" id="KW-1185">Reference proteome</keyword>
<feature type="transmembrane region" description="Helical" evidence="1">
    <location>
        <begin position="530"/>
        <end position="550"/>
    </location>
</feature>
<evidence type="ECO:0000313" key="3">
    <source>
        <dbReference type="Proteomes" id="UP000002193"/>
    </source>
</evidence>
<feature type="transmembrane region" description="Helical" evidence="1">
    <location>
        <begin position="466"/>
        <end position="490"/>
    </location>
</feature>
<evidence type="ECO:0008006" key="4">
    <source>
        <dbReference type="Google" id="ProtNLM"/>
    </source>
</evidence>
<organism evidence="2 3">
    <name type="scientific">Chlamydia caviae (strain ATCC VR-813 / DSM 19441 / 03DC25 / GPIC)</name>
    <name type="common">Chlamydophila caviae</name>
    <dbReference type="NCBI Taxonomy" id="227941"/>
    <lineage>
        <taxon>Bacteria</taxon>
        <taxon>Pseudomonadati</taxon>
        <taxon>Chlamydiota</taxon>
        <taxon>Chlamydiia</taxon>
        <taxon>Chlamydiales</taxon>
        <taxon>Chlamydiaceae</taxon>
        <taxon>Chlamydia/Chlamydophila group</taxon>
        <taxon>Chlamydia</taxon>
    </lineage>
</organism>